<dbReference type="Pfam" id="PF13469">
    <property type="entry name" value="Sulfotransfer_3"/>
    <property type="match status" value="1"/>
</dbReference>
<gene>
    <name evidence="1" type="ORF">RJ41_14310</name>
</gene>
<name>A0A0B3Y1D7_9ALTE</name>
<protein>
    <recommendedName>
        <fullName evidence="3">Sulfotransferase domain-containing protein</fullName>
    </recommendedName>
</protein>
<evidence type="ECO:0008006" key="3">
    <source>
        <dbReference type="Google" id="ProtNLM"/>
    </source>
</evidence>
<dbReference type="AlphaFoldDB" id="A0A0B3Y1D7"/>
<comment type="caution">
    <text evidence="1">The sequence shown here is derived from an EMBL/GenBank/DDBJ whole genome shotgun (WGS) entry which is preliminary data.</text>
</comment>
<evidence type="ECO:0000313" key="2">
    <source>
        <dbReference type="Proteomes" id="UP000031197"/>
    </source>
</evidence>
<dbReference type="OrthoDB" id="9075305at2"/>
<evidence type="ECO:0000313" key="1">
    <source>
        <dbReference type="EMBL" id="KHT48276.1"/>
    </source>
</evidence>
<dbReference type="SUPFAM" id="SSF52540">
    <property type="entry name" value="P-loop containing nucleoside triphosphate hydrolases"/>
    <property type="match status" value="1"/>
</dbReference>
<keyword evidence="2" id="KW-1185">Reference proteome</keyword>
<proteinExistence type="predicted"/>
<reference evidence="1 2" key="1">
    <citation type="submission" date="2014-12" db="EMBL/GenBank/DDBJ databases">
        <title>Genome sequencing of Alteromonas marina AD001.</title>
        <authorList>
            <person name="Adrian T.G.S."/>
            <person name="Chan K.G."/>
        </authorList>
    </citation>
    <scope>NUCLEOTIDE SEQUENCE [LARGE SCALE GENOMIC DNA]</scope>
    <source>
        <strain evidence="1 2">AD001</strain>
    </source>
</reference>
<dbReference type="Proteomes" id="UP000031197">
    <property type="component" value="Unassembled WGS sequence"/>
</dbReference>
<dbReference type="InterPro" id="IPR027417">
    <property type="entry name" value="P-loop_NTPase"/>
</dbReference>
<sequence>MIEVKPIHICIGAPRSGTTWLFNNLASSTEIFLPCIKEVRYWWEPRSESEVSNTLNFHRGEGLNARQARWLESWKSLSFDKSGEDYLKLMGCQDMPSLDISPSYAIMPEETIKQVFNSIPKESKVFLFLRNPLDRLLSEVKLHAYMHGNFRGEAEAKTLIDFAKAPVQKKRSQYSEIVRRWSAVFGDRFKVFYYEDFAKDAESYLREICDFLGIYQNSSIPQEKLSSYFGSDKGTGKKSLFPKFSNEVKLELAELALPVAREFSAFNKNIAEKWETDISESTRSLKGKQGRVQERDYWPLFSKLLRMSESLGDNCEFGFFQRAHSYEPSSLFRWAITPIKALIKFIETPSSLYEKNSLRLKDSDLIFDEGTGFYFHSSLVTVREGERALVSEEEFTSIFEREKEKLDYLNYKFRHQLVQKPALFVIKANEGIAWTDILQLHMQLVNSNSGHKLLVVTKKNDPSERRLEKSDVAGIYIGRVDRFASYSQADDIDLDGWTQIFAALTKDSEIQKMLDAMFV</sequence>
<organism evidence="1 2">
    <name type="scientific">Alteromonas marina</name>
    <dbReference type="NCBI Taxonomy" id="203795"/>
    <lineage>
        <taxon>Bacteria</taxon>
        <taxon>Pseudomonadati</taxon>
        <taxon>Pseudomonadota</taxon>
        <taxon>Gammaproteobacteria</taxon>
        <taxon>Alteromonadales</taxon>
        <taxon>Alteromonadaceae</taxon>
        <taxon>Alteromonas/Salinimonas group</taxon>
        <taxon>Alteromonas</taxon>
    </lineage>
</organism>
<dbReference type="RefSeq" id="WP_039222203.1">
    <property type="nucleotide sequence ID" value="NZ_JWLW01000034.1"/>
</dbReference>
<dbReference type="Gene3D" id="3.40.50.300">
    <property type="entry name" value="P-loop containing nucleotide triphosphate hydrolases"/>
    <property type="match status" value="1"/>
</dbReference>
<accession>A0A0B3Y1D7</accession>
<dbReference type="EMBL" id="JWLW01000034">
    <property type="protein sequence ID" value="KHT48276.1"/>
    <property type="molecule type" value="Genomic_DNA"/>
</dbReference>